<sequence length="56" mass="6415">FFFFLLLLVSDGCISVRTRRTFKSQKKKEKQHSIYSHMVFSHPLLVPAGMASSQAL</sequence>
<name>A0A1A7YY48_9TELE</name>
<reference evidence="2" key="1">
    <citation type="submission" date="2016-05" db="EMBL/GenBank/DDBJ databases">
        <authorList>
            <person name="Lavstsen T."/>
            <person name="Jespersen J.S."/>
        </authorList>
    </citation>
    <scope>NUCLEOTIDE SEQUENCE</scope>
    <source>
        <tissue evidence="2">Brain</tissue>
    </source>
</reference>
<gene>
    <name evidence="2" type="primary">SRGAP3</name>
</gene>
<reference evidence="2" key="2">
    <citation type="submission" date="2016-06" db="EMBL/GenBank/DDBJ databases">
        <title>The genome of a short-lived fish provides insights into sex chromosome evolution and the genetic control of aging.</title>
        <authorList>
            <person name="Reichwald K."/>
            <person name="Felder M."/>
            <person name="Petzold A."/>
            <person name="Koch P."/>
            <person name="Groth M."/>
            <person name="Platzer M."/>
        </authorList>
    </citation>
    <scope>NUCLEOTIDE SEQUENCE</scope>
    <source>
        <tissue evidence="2">Brain</tissue>
    </source>
</reference>
<proteinExistence type="predicted"/>
<keyword evidence="1" id="KW-0732">Signal</keyword>
<dbReference type="EMBL" id="HADX01013305">
    <property type="protein sequence ID" value="SBP35537.1"/>
    <property type="molecule type" value="Transcribed_RNA"/>
</dbReference>
<feature type="non-terminal residue" evidence="2">
    <location>
        <position position="1"/>
    </location>
</feature>
<feature type="signal peptide" evidence="1">
    <location>
        <begin position="1"/>
        <end position="15"/>
    </location>
</feature>
<feature type="non-terminal residue" evidence="2">
    <location>
        <position position="56"/>
    </location>
</feature>
<feature type="chain" id="PRO_5012181624" evidence="1">
    <location>
        <begin position="16"/>
        <end position="56"/>
    </location>
</feature>
<accession>A0A1A7YY48</accession>
<evidence type="ECO:0000256" key="1">
    <source>
        <dbReference type="SAM" id="SignalP"/>
    </source>
</evidence>
<dbReference type="AlphaFoldDB" id="A0A1A7YY48"/>
<protein>
    <submittedName>
        <fullName evidence="2">Uncharacterized protein</fullName>
    </submittedName>
</protein>
<evidence type="ECO:0000313" key="2">
    <source>
        <dbReference type="EMBL" id="SBP35537.1"/>
    </source>
</evidence>
<organism evidence="2">
    <name type="scientific">Iconisemion striatum</name>
    <dbReference type="NCBI Taxonomy" id="60296"/>
    <lineage>
        <taxon>Eukaryota</taxon>
        <taxon>Metazoa</taxon>
        <taxon>Chordata</taxon>
        <taxon>Craniata</taxon>
        <taxon>Vertebrata</taxon>
        <taxon>Euteleostomi</taxon>
        <taxon>Actinopterygii</taxon>
        <taxon>Neopterygii</taxon>
        <taxon>Teleostei</taxon>
        <taxon>Neoteleostei</taxon>
        <taxon>Acanthomorphata</taxon>
        <taxon>Ovalentaria</taxon>
        <taxon>Atherinomorphae</taxon>
        <taxon>Cyprinodontiformes</taxon>
        <taxon>Nothobranchiidae</taxon>
        <taxon>Iconisemion</taxon>
    </lineage>
</organism>